<dbReference type="PANTHER" id="PTHR33142">
    <property type="entry name" value="CYCLIN-DEPENDENT PROTEIN KINASE INHIBITOR SMR13"/>
    <property type="match status" value="1"/>
</dbReference>
<evidence type="ECO:0000256" key="3">
    <source>
        <dbReference type="SAM" id="MobiDB-lite"/>
    </source>
</evidence>
<proteinExistence type="predicted"/>
<feature type="region of interest" description="Disordered" evidence="3">
    <location>
        <begin position="42"/>
        <end position="85"/>
    </location>
</feature>
<reference evidence="4" key="1">
    <citation type="journal article" date="2013" name="J. Plant Res.">
        <title>Effect of fungi and light on seed germination of three Opuntia species from semiarid lands of central Mexico.</title>
        <authorList>
            <person name="Delgado-Sanchez P."/>
            <person name="Jimenez-Bremont J.F."/>
            <person name="Guerrero-Gonzalez Mde L."/>
            <person name="Flores J."/>
        </authorList>
    </citation>
    <scope>NUCLEOTIDE SEQUENCE</scope>
    <source>
        <tissue evidence="4">Cladode</tissue>
    </source>
</reference>
<accession>A0A7C8ZXA0</accession>
<name>A0A7C8ZXA0_OPUST</name>
<keyword evidence="1" id="KW-0649">Protein kinase inhibitor</keyword>
<dbReference type="GO" id="GO:0032875">
    <property type="term" value="P:regulation of DNA endoreduplication"/>
    <property type="evidence" value="ECO:0007669"/>
    <property type="project" value="InterPro"/>
</dbReference>
<dbReference type="AlphaFoldDB" id="A0A7C8ZXA0"/>
<protein>
    <submittedName>
        <fullName evidence="4">Uncharacterized protein</fullName>
    </submittedName>
</protein>
<feature type="compositionally biased region" description="Basic residues" evidence="3">
    <location>
        <begin position="70"/>
        <end position="80"/>
    </location>
</feature>
<dbReference type="GO" id="GO:0004860">
    <property type="term" value="F:protein kinase inhibitor activity"/>
    <property type="evidence" value="ECO:0007669"/>
    <property type="project" value="UniProtKB-KW"/>
</dbReference>
<dbReference type="EMBL" id="GISG01181451">
    <property type="protein sequence ID" value="MBA4653958.1"/>
    <property type="molecule type" value="Transcribed_RNA"/>
</dbReference>
<evidence type="ECO:0000256" key="2">
    <source>
        <dbReference type="ARBA" id="ARBA00023306"/>
    </source>
</evidence>
<evidence type="ECO:0000313" key="4">
    <source>
        <dbReference type="EMBL" id="MBA4653958.1"/>
    </source>
</evidence>
<organism evidence="4">
    <name type="scientific">Opuntia streptacantha</name>
    <name type="common">Prickly pear cactus</name>
    <name type="synonym">Opuntia cardona</name>
    <dbReference type="NCBI Taxonomy" id="393608"/>
    <lineage>
        <taxon>Eukaryota</taxon>
        <taxon>Viridiplantae</taxon>
        <taxon>Streptophyta</taxon>
        <taxon>Embryophyta</taxon>
        <taxon>Tracheophyta</taxon>
        <taxon>Spermatophyta</taxon>
        <taxon>Magnoliopsida</taxon>
        <taxon>eudicotyledons</taxon>
        <taxon>Gunneridae</taxon>
        <taxon>Pentapetalae</taxon>
        <taxon>Caryophyllales</taxon>
        <taxon>Cactineae</taxon>
        <taxon>Cactaceae</taxon>
        <taxon>Opuntioideae</taxon>
        <taxon>Opuntia</taxon>
    </lineage>
</organism>
<evidence type="ECO:0000256" key="1">
    <source>
        <dbReference type="ARBA" id="ARBA00023013"/>
    </source>
</evidence>
<keyword evidence="2" id="KW-0131">Cell cycle</keyword>
<sequence length="107" mass="12010">MGFSDRHQTEGGLESKNMKWVIAGIPVRAQLKTINTTKSKVRESEDELVTTPTSREARIPEKLPCPPAPRKCRPSTKSKRSSNNLNHAGEFFILPDFDLDSVFARRG</sequence>
<dbReference type="PANTHER" id="PTHR33142:SF40">
    <property type="entry name" value="CYCLIN-DEPENDENT PROTEIN KINASE INHIBITOR SMR6"/>
    <property type="match status" value="1"/>
</dbReference>
<dbReference type="InterPro" id="IPR040389">
    <property type="entry name" value="SMR"/>
</dbReference>
<reference evidence="4" key="2">
    <citation type="submission" date="2020-07" db="EMBL/GenBank/DDBJ databases">
        <authorList>
            <person name="Vera ALvarez R."/>
            <person name="Arias-Moreno D.M."/>
            <person name="Jimenez-Jacinto V."/>
            <person name="Jimenez-Bremont J.F."/>
            <person name="Swaminathan K."/>
            <person name="Moose S.P."/>
            <person name="Guerrero-Gonzalez M.L."/>
            <person name="Marino-Ramirez L."/>
            <person name="Landsman D."/>
            <person name="Rodriguez-Kessler M."/>
            <person name="Delgado-Sanchez P."/>
        </authorList>
    </citation>
    <scope>NUCLEOTIDE SEQUENCE</scope>
    <source>
        <tissue evidence="4">Cladode</tissue>
    </source>
</reference>
<dbReference type="EMBL" id="GISG01181452">
    <property type="protein sequence ID" value="MBA4653959.1"/>
    <property type="molecule type" value="Transcribed_RNA"/>
</dbReference>